<dbReference type="Gene3D" id="3.40.720.10">
    <property type="entry name" value="Alkaline Phosphatase, subunit A"/>
    <property type="match status" value="1"/>
</dbReference>
<dbReference type="CDD" id="cd16025">
    <property type="entry name" value="PAS_like"/>
    <property type="match status" value="1"/>
</dbReference>
<dbReference type="SUPFAM" id="SSF53649">
    <property type="entry name" value="Alkaline phosphatase-like"/>
    <property type="match status" value="1"/>
</dbReference>
<evidence type="ECO:0000313" key="6">
    <source>
        <dbReference type="EMBL" id="CDO05571.1"/>
    </source>
</evidence>
<dbReference type="GO" id="GO:0016787">
    <property type="term" value="F:hydrolase activity"/>
    <property type="evidence" value="ECO:0007669"/>
    <property type="project" value="UniProtKB-KW"/>
</dbReference>
<evidence type="ECO:0000256" key="4">
    <source>
        <dbReference type="ARBA" id="ARBA00022837"/>
    </source>
</evidence>
<reference evidence="6" key="1">
    <citation type="submission" date="2014-03" db="EMBL/GenBank/DDBJ databases">
        <title>Draft Genome Sequence of Mycobacterium cosmeticum DSM 44829.</title>
        <authorList>
            <person name="Croce O."/>
            <person name="Robert C."/>
            <person name="Raoult D."/>
            <person name="Drancourt M."/>
        </authorList>
    </citation>
    <scope>NUCLEOTIDE SEQUENCE [LARGE SCALE GENOMIC DNA]</scope>
    <source>
        <strain evidence="6">DSM 44829</strain>
    </source>
</reference>
<accession>W9ASM2</accession>
<dbReference type="eggNOG" id="COG3119">
    <property type="taxonomic scope" value="Bacteria"/>
</dbReference>
<evidence type="ECO:0000259" key="5">
    <source>
        <dbReference type="Pfam" id="PF00884"/>
    </source>
</evidence>
<organism evidence="6 7">
    <name type="scientific">Mycolicibacterium cosmeticum</name>
    <dbReference type="NCBI Taxonomy" id="258533"/>
    <lineage>
        <taxon>Bacteria</taxon>
        <taxon>Bacillati</taxon>
        <taxon>Actinomycetota</taxon>
        <taxon>Actinomycetes</taxon>
        <taxon>Mycobacteriales</taxon>
        <taxon>Mycobacteriaceae</taxon>
        <taxon>Mycolicibacterium</taxon>
    </lineage>
</organism>
<keyword evidence="4" id="KW-0106">Calcium</keyword>
<evidence type="ECO:0000256" key="1">
    <source>
        <dbReference type="ARBA" id="ARBA00008779"/>
    </source>
</evidence>
<dbReference type="GO" id="GO:0046872">
    <property type="term" value="F:metal ion binding"/>
    <property type="evidence" value="ECO:0007669"/>
    <property type="project" value="UniProtKB-KW"/>
</dbReference>
<comment type="caution">
    <text evidence="6">The sequence shown here is derived from an EMBL/GenBank/DDBJ whole genome shotgun (WGS) entry which is preliminary data.</text>
</comment>
<dbReference type="AlphaFoldDB" id="W9ASM2"/>
<protein>
    <submittedName>
        <fullName evidence="6">Arylsulfatase</fullName>
    </submittedName>
</protein>
<dbReference type="PANTHER" id="PTHR42693:SF43">
    <property type="entry name" value="BLL2667 PROTEIN"/>
    <property type="match status" value="1"/>
</dbReference>
<evidence type="ECO:0000256" key="3">
    <source>
        <dbReference type="ARBA" id="ARBA00022801"/>
    </source>
</evidence>
<dbReference type="InterPro" id="IPR050738">
    <property type="entry name" value="Sulfatase"/>
</dbReference>
<name>W9ASM2_MYCCO</name>
<reference evidence="6" key="2">
    <citation type="submission" date="2014-03" db="EMBL/GenBank/DDBJ databases">
        <authorList>
            <person name="Urmite Genomes"/>
        </authorList>
    </citation>
    <scope>NUCLEOTIDE SEQUENCE</scope>
    <source>
        <strain evidence="6">DSM 44829</strain>
    </source>
</reference>
<feature type="domain" description="Sulfatase N-terminal" evidence="5">
    <location>
        <begin position="31"/>
        <end position="460"/>
    </location>
</feature>
<dbReference type="Proteomes" id="UP000028870">
    <property type="component" value="Unassembled WGS sequence"/>
</dbReference>
<dbReference type="EMBL" id="CCBB010000001">
    <property type="protein sequence ID" value="CDO05571.1"/>
    <property type="molecule type" value="Genomic_DNA"/>
</dbReference>
<comment type="similarity">
    <text evidence="1">Belongs to the sulfatase family.</text>
</comment>
<keyword evidence="7" id="KW-1185">Reference proteome</keyword>
<keyword evidence="3" id="KW-0378">Hydrolase</keyword>
<evidence type="ECO:0000313" key="7">
    <source>
        <dbReference type="Proteomes" id="UP000028870"/>
    </source>
</evidence>
<dbReference type="STRING" id="258533.BN977_00345"/>
<dbReference type="PROSITE" id="PS00523">
    <property type="entry name" value="SULFATASE_1"/>
    <property type="match status" value="1"/>
</dbReference>
<gene>
    <name evidence="6" type="primary">atsA_1</name>
    <name evidence="6" type="ORF">BN977_00345</name>
</gene>
<keyword evidence="2" id="KW-0479">Metal-binding</keyword>
<dbReference type="Pfam" id="PF00884">
    <property type="entry name" value="Sulfatase"/>
    <property type="match status" value="1"/>
</dbReference>
<dbReference type="PANTHER" id="PTHR42693">
    <property type="entry name" value="ARYLSULFATASE FAMILY MEMBER"/>
    <property type="match status" value="1"/>
</dbReference>
<dbReference type="InterPro" id="IPR017850">
    <property type="entry name" value="Alkaline_phosphatase_core_sf"/>
</dbReference>
<dbReference type="InterPro" id="IPR024607">
    <property type="entry name" value="Sulfatase_CS"/>
</dbReference>
<dbReference type="InterPro" id="IPR000917">
    <property type="entry name" value="Sulfatase_N"/>
</dbReference>
<evidence type="ECO:0000256" key="2">
    <source>
        <dbReference type="ARBA" id="ARBA00022723"/>
    </source>
</evidence>
<sequence>MSFDGVVATDIRESTPDWAAYREATAPPGAPNVLYLLWDDIGIATWDCYGGLVRMPNIARIADRGLRLTQFHTTALCSPTRAALLTGRNPTSVGVASVLNLAEGFPGHHGRIPAETALLSEVLSERGWSTYAVGKWHLAPIEDCQAAGSRRYWPLRRGFDRFYGFLDGMTDQWYPTLVRDNDPIDPPASPEQGYHLSKDLADNAIGFLRDHRAAAPDKPWFMYLCPGAGHSPHQVATEWADRYQGAFDMGYERYRETALANQKALGLLPPETELSPMNPYADATSPDGIPWPANENVRPWDSLSDDEKRVSCRMAEVFAGFLSYTDAQIGRILDHLEETGQLDNTIVVVMSDNGASGEGGPNGTLDESVPMLGGLDTTEDGLRLFGELGGPGTAMNYPNGWAMAFNTPYKLFKRYASHEGGIADPCIISWPAGLPGRGAVRDHYAHVSDVTPTVYELLGIGDITTVNGIAQRPLEGTSFAAALADPAGPAPKHTQFYSMLGTRGIWHEGWFANTVHPPTAVGPRGWAAFDRDRWELFHIEADRSQIHDLSAEHPDKLATLQALWHEHAQKYQAYPLADLSVQEIVQRAAARIGEPVARAVFYPGAPAGHTAFRGLVRGRSFRLRTTVSLERAGAGGVLFSAGSRTGGQALFLAGGHLHYVCNAAGREQTVTSAAAIPLGRHTFEVRYTRTGAVEGTLDMVGDVALAVDDEVVGSAAGFRMAGLDIMQTVSAGRAVTYSVSAAFTSPFPFTGGTFDEVVLDFTGDPGSAVREVVDTAFRRD</sequence>
<proteinExistence type="inferred from homology"/>
<dbReference type="Gene3D" id="3.30.1120.10">
    <property type="match status" value="1"/>
</dbReference>